<dbReference type="Proteomes" id="UP000233220">
    <property type="component" value="Unplaced"/>
</dbReference>
<evidence type="ECO:0000313" key="2">
    <source>
        <dbReference type="Proteomes" id="UP000233220"/>
    </source>
</evidence>
<name>A0A2K6TXF0_SAIBB</name>
<accession>A0A2K6TXF0</accession>
<evidence type="ECO:0000313" key="1">
    <source>
        <dbReference type="Ensembl" id="ENSSBOP00000024269.1"/>
    </source>
</evidence>
<proteinExistence type="predicted"/>
<protein>
    <submittedName>
        <fullName evidence="1">Uncharacterized protein</fullName>
    </submittedName>
</protein>
<reference evidence="1" key="1">
    <citation type="submission" date="2025-08" db="UniProtKB">
        <authorList>
            <consortium name="Ensembl"/>
        </authorList>
    </citation>
    <scope>IDENTIFICATION</scope>
</reference>
<keyword evidence="2" id="KW-1185">Reference proteome</keyword>
<dbReference type="OMA" id="IFPMNIL"/>
<dbReference type="AlphaFoldDB" id="A0A2K6TXF0"/>
<reference evidence="1" key="2">
    <citation type="submission" date="2025-09" db="UniProtKB">
        <authorList>
            <consortium name="Ensembl"/>
        </authorList>
    </citation>
    <scope>IDENTIFICATION</scope>
</reference>
<organism evidence="1 2">
    <name type="scientific">Saimiri boliviensis boliviensis</name>
    <name type="common">Bolivian squirrel monkey</name>
    <dbReference type="NCBI Taxonomy" id="39432"/>
    <lineage>
        <taxon>Eukaryota</taxon>
        <taxon>Metazoa</taxon>
        <taxon>Chordata</taxon>
        <taxon>Craniata</taxon>
        <taxon>Vertebrata</taxon>
        <taxon>Euteleostomi</taxon>
        <taxon>Mammalia</taxon>
        <taxon>Eutheria</taxon>
        <taxon>Euarchontoglires</taxon>
        <taxon>Primates</taxon>
        <taxon>Haplorrhini</taxon>
        <taxon>Platyrrhini</taxon>
        <taxon>Cebidae</taxon>
        <taxon>Saimiriinae</taxon>
        <taxon>Saimiri</taxon>
    </lineage>
</organism>
<dbReference type="Ensembl" id="ENSSBOT00000041129.1">
    <property type="protein sequence ID" value="ENSSBOP00000024269.1"/>
    <property type="gene ID" value="ENSSBOG00000028627.1"/>
</dbReference>
<dbReference type="GeneTree" id="ENSGT00910000147314"/>
<sequence length="57" mass="6333">MDKIVFIYIMCWLGISNSSMFAAPAICLGLQILSNQITASCLKIFPMNILIMEDASF</sequence>